<organism evidence="2 3">
    <name type="scientific">Elysia marginata</name>
    <dbReference type="NCBI Taxonomy" id="1093978"/>
    <lineage>
        <taxon>Eukaryota</taxon>
        <taxon>Metazoa</taxon>
        <taxon>Spiralia</taxon>
        <taxon>Lophotrochozoa</taxon>
        <taxon>Mollusca</taxon>
        <taxon>Gastropoda</taxon>
        <taxon>Heterobranchia</taxon>
        <taxon>Euthyneura</taxon>
        <taxon>Panpulmonata</taxon>
        <taxon>Sacoglossa</taxon>
        <taxon>Placobranchoidea</taxon>
        <taxon>Plakobranchidae</taxon>
        <taxon>Elysia</taxon>
    </lineage>
</organism>
<dbReference type="AlphaFoldDB" id="A0AAV4H2W2"/>
<keyword evidence="1" id="KW-0812">Transmembrane</keyword>
<keyword evidence="3" id="KW-1185">Reference proteome</keyword>
<reference evidence="2 3" key="1">
    <citation type="journal article" date="2021" name="Elife">
        <title>Chloroplast acquisition without the gene transfer in kleptoplastic sea slugs, Plakobranchus ocellatus.</title>
        <authorList>
            <person name="Maeda T."/>
            <person name="Takahashi S."/>
            <person name="Yoshida T."/>
            <person name="Shimamura S."/>
            <person name="Takaki Y."/>
            <person name="Nagai Y."/>
            <person name="Toyoda A."/>
            <person name="Suzuki Y."/>
            <person name="Arimoto A."/>
            <person name="Ishii H."/>
            <person name="Satoh N."/>
            <person name="Nishiyama T."/>
            <person name="Hasebe M."/>
            <person name="Maruyama T."/>
            <person name="Minagawa J."/>
            <person name="Obokata J."/>
            <person name="Shigenobu S."/>
        </authorList>
    </citation>
    <scope>NUCLEOTIDE SEQUENCE [LARGE SCALE GENOMIC DNA]</scope>
</reference>
<proteinExistence type="predicted"/>
<feature type="transmembrane region" description="Helical" evidence="1">
    <location>
        <begin position="51"/>
        <end position="84"/>
    </location>
</feature>
<accession>A0AAV4H2W2</accession>
<comment type="caution">
    <text evidence="2">The sequence shown here is derived from an EMBL/GenBank/DDBJ whole genome shotgun (WGS) entry which is preliminary data.</text>
</comment>
<sequence length="85" mass="9102">MSDIRGLGTFLHSCRKQRVWRAREPRHAEYAYTHGCIATEIEQAVVVAVVVVVAVAVLVVVAAAVIAVVVVVVEVVVVVVVVVVE</sequence>
<evidence type="ECO:0000256" key="1">
    <source>
        <dbReference type="SAM" id="Phobius"/>
    </source>
</evidence>
<evidence type="ECO:0000313" key="2">
    <source>
        <dbReference type="EMBL" id="GFR91131.1"/>
    </source>
</evidence>
<keyword evidence="1" id="KW-1133">Transmembrane helix</keyword>
<name>A0AAV4H2W2_9GAST</name>
<protein>
    <submittedName>
        <fullName evidence="2">Uncharacterized protein</fullName>
    </submittedName>
</protein>
<dbReference type="Proteomes" id="UP000762676">
    <property type="component" value="Unassembled WGS sequence"/>
</dbReference>
<evidence type="ECO:0000313" key="3">
    <source>
        <dbReference type="Proteomes" id="UP000762676"/>
    </source>
</evidence>
<keyword evidence="1" id="KW-0472">Membrane</keyword>
<dbReference type="EMBL" id="BMAT01005323">
    <property type="protein sequence ID" value="GFR91131.1"/>
    <property type="molecule type" value="Genomic_DNA"/>
</dbReference>
<gene>
    <name evidence="2" type="ORF">ElyMa_002585200</name>
</gene>